<dbReference type="AlphaFoldDB" id="A0AA46SH29"/>
<evidence type="ECO:0000259" key="1">
    <source>
        <dbReference type="Pfam" id="PF13185"/>
    </source>
</evidence>
<sequence>MSAPQDPARSDRQTGTHLTRTRTHCDRCADLTGVDGAAVAIFASDTTRDLVYATDTIAEQVDELQFTLREGPCLTAYRTSVPEIHPDLADPTATRWPMFTPEVLDLGVRALFAFPLAVGNATNIGVLELYRTRPGPLETEHYRIATGYAAALGPTLVDELDPARTSSPMMDPALFPRGNVHIAAGMLAVQL</sequence>
<geneLocation type="plasmid" evidence="2 3">
    <name>pN1</name>
</geneLocation>
<protein>
    <submittedName>
        <fullName evidence="2">GAF domain-containing protein</fullName>
    </submittedName>
</protein>
<dbReference type="Proteomes" id="UP001163947">
    <property type="component" value="Plasmid pN1"/>
</dbReference>
<evidence type="ECO:0000313" key="3">
    <source>
        <dbReference type="Proteomes" id="UP001163947"/>
    </source>
</evidence>
<dbReference type="RefSeq" id="WP_106201864.1">
    <property type="nucleotide sequence ID" value="NZ_CP106984.1"/>
</dbReference>
<feature type="domain" description="GAF" evidence="1">
    <location>
        <begin position="25"/>
        <end position="153"/>
    </location>
</feature>
<dbReference type="EMBL" id="CP106984">
    <property type="protein sequence ID" value="UYF97371.1"/>
    <property type="molecule type" value="Genomic_DNA"/>
</dbReference>
<dbReference type="Gene3D" id="3.30.450.40">
    <property type="match status" value="1"/>
</dbReference>
<dbReference type="SUPFAM" id="SSF55781">
    <property type="entry name" value="GAF domain-like"/>
    <property type="match status" value="1"/>
</dbReference>
<reference evidence="2" key="1">
    <citation type="submission" date="2022-09" db="EMBL/GenBank/DDBJ databases">
        <title>The genome sequence of Rhodococcus aetherivorans N1.</title>
        <authorList>
            <person name="Jiang W."/>
        </authorList>
    </citation>
    <scope>NUCLEOTIDE SEQUENCE</scope>
    <source>
        <strain evidence="2">N1</strain>
        <plasmid evidence="2">pN1</plasmid>
    </source>
</reference>
<name>A0AA46SH29_9NOCA</name>
<organism evidence="2 3">
    <name type="scientific">Rhodococcus aetherivorans</name>
    <dbReference type="NCBI Taxonomy" id="191292"/>
    <lineage>
        <taxon>Bacteria</taxon>
        <taxon>Bacillati</taxon>
        <taxon>Actinomycetota</taxon>
        <taxon>Actinomycetes</taxon>
        <taxon>Mycobacteriales</taxon>
        <taxon>Nocardiaceae</taxon>
        <taxon>Rhodococcus</taxon>
    </lineage>
</organism>
<accession>A0AA46SH29</accession>
<dbReference type="InterPro" id="IPR003018">
    <property type="entry name" value="GAF"/>
</dbReference>
<keyword evidence="2" id="KW-0614">Plasmid</keyword>
<dbReference type="InterPro" id="IPR029016">
    <property type="entry name" value="GAF-like_dom_sf"/>
</dbReference>
<dbReference type="GeneID" id="83624631"/>
<evidence type="ECO:0000313" key="2">
    <source>
        <dbReference type="EMBL" id="UYF97371.1"/>
    </source>
</evidence>
<dbReference type="Pfam" id="PF13185">
    <property type="entry name" value="GAF_2"/>
    <property type="match status" value="1"/>
</dbReference>
<proteinExistence type="predicted"/>
<gene>
    <name evidence="2" type="ORF">OCS65_29420</name>
</gene>